<dbReference type="Proteomes" id="UP000198795">
    <property type="component" value="Unassembled WGS sequence"/>
</dbReference>
<evidence type="ECO:0000313" key="1">
    <source>
        <dbReference type="EMBL" id="SDP67154.1"/>
    </source>
</evidence>
<organism evidence="1 2">
    <name type="scientific">Filomicrobium insigne</name>
    <dbReference type="NCBI Taxonomy" id="418854"/>
    <lineage>
        <taxon>Bacteria</taxon>
        <taxon>Pseudomonadati</taxon>
        <taxon>Pseudomonadota</taxon>
        <taxon>Alphaproteobacteria</taxon>
        <taxon>Hyphomicrobiales</taxon>
        <taxon>Hyphomicrobiaceae</taxon>
        <taxon>Filomicrobium</taxon>
    </lineage>
</organism>
<name>A0A1H0ULW3_9HYPH</name>
<protein>
    <submittedName>
        <fullName evidence="1">Uncharacterized protein</fullName>
    </submittedName>
</protein>
<keyword evidence="2" id="KW-1185">Reference proteome</keyword>
<proteinExistence type="predicted"/>
<evidence type="ECO:0000313" key="2">
    <source>
        <dbReference type="Proteomes" id="UP000198795"/>
    </source>
</evidence>
<dbReference type="EMBL" id="FNJC01000009">
    <property type="protein sequence ID" value="SDP67154.1"/>
    <property type="molecule type" value="Genomic_DNA"/>
</dbReference>
<gene>
    <name evidence="1" type="ORF">SAMN04488061_3681</name>
</gene>
<sequence length="52" mass="5848">MRKIRHLQSRTGPLLTLGLERSGSGIFRAHHPEFRFICAPKREGLKPVSPPA</sequence>
<comment type="caution">
    <text evidence="1">The sequence shown here is derived from an EMBL/GenBank/DDBJ whole genome shotgun (WGS) entry which is preliminary data.</text>
</comment>
<accession>A0A1H0ULW3</accession>
<reference evidence="1 2" key="1">
    <citation type="submission" date="2016-10" db="EMBL/GenBank/DDBJ databases">
        <authorList>
            <person name="Varghese N."/>
            <person name="Submissions S."/>
        </authorList>
    </citation>
    <scope>NUCLEOTIDE SEQUENCE [LARGE SCALE GENOMIC DNA]</scope>
    <source>
        <strain evidence="1 2">CGMCC 1.6497</strain>
    </source>
</reference>